<comment type="caution">
    <text evidence="1">The sequence shown here is derived from an EMBL/GenBank/DDBJ whole genome shotgun (WGS) entry which is preliminary data.</text>
</comment>
<evidence type="ECO:0000313" key="1">
    <source>
        <dbReference type="EMBL" id="OMO73900.1"/>
    </source>
</evidence>
<dbReference type="Gramene" id="OMO73900">
    <property type="protein sequence ID" value="OMO73900"/>
    <property type="gene ID" value="CCACVL1_17082"/>
</dbReference>
<evidence type="ECO:0000313" key="2">
    <source>
        <dbReference type="Proteomes" id="UP000188268"/>
    </source>
</evidence>
<protein>
    <submittedName>
        <fullName evidence="1">Uncharacterized protein</fullName>
    </submittedName>
</protein>
<accession>A0A1R3HUI6</accession>
<gene>
    <name evidence="1" type="ORF">CCACVL1_17082</name>
</gene>
<dbReference type="EMBL" id="AWWV01011152">
    <property type="protein sequence ID" value="OMO73900.1"/>
    <property type="molecule type" value="Genomic_DNA"/>
</dbReference>
<keyword evidence="2" id="KW-1185">Reference proteome</keyword>
<name>A0A1R3HUI6_COCAP</name>
<reference evidence="1 2" key="1">
    <citation type="submission" date="2013-09" db="EMBL/GenBank/DDBJ databases">
        <title>Corchorus capsularis genome sequencing.</title>
        <authorList>
            <person name="Alam M."/>
            <person name="Haque M.S."/>
            <person name="Islam M.S."/>
            <person name="Emdad E.M."/>
            <person name="Islam M.M."/>
            <person name="Ahmed B."/>
            <person name="Halim A."/>
            <person name="Hossen Q.M.M."/>
            <person name="Hossain M.Z."/>
            <person name="Ahmed R."/>
            <person name="Khan M.M."/>
            <person name="Islam R."/>
            <person name="Rashid M.M."/>
            <person name="Khan S.A."/>
            <person name="Rahman M.S."/>
            <person name="Alam M."/>
        </authorList>
    </citation>
    <scope>NUCLEOTIDE SEQUENCE [LARGE SCALE GENOMIC DNA]</scope>
    <source>
        <strain evidence="2">cv. CVL-1</strain>
        <tissue evidence="1">Whole seedling</tissue>
    </source>
</reference>
<proteinExistence type="predicted"/>
<dbReference type="AlphaFoldDB" id="A0A1R3HUI6"/>
<dbReference type="Proteomes" id="UP000188268">
    <property type="component" value="Unassembled WGS sequence"/>
</dbReference>
<organism evidence="1 2">
    <name type="scientific">Corchorus capsularis</name>
    <name type="common">Jute</name>
    <dbReference type="NCBI Taxonomy" id="210143"/>
    <lineage>
        <taxon>Eukaryota</taxon>
        <taxon>Viridiplantae</taxon>
        <taxon>Streptophyta</taxon>
        <taxon>Embryophyta</taxon>
        <taxon>Tracheophyta</taxon>
        <taxon>Spermatophyta</taxon>
        <taxon>Magnoliopsida</taxon>
        <taxon>eudicotyledons</taxon>
        <taxon>Gunneridae</taxon>
        <taxon>Pentapetalae</taxon>
        <taxon>rosids</taxon>
        <taxon>malvids</taxon>
        <taxon>Malvales</taxon>
        <taxon>Malvaceae</taxon>
        <taxon>Grewioideae</taxon>
        <taxon>Apeibeae</taxon>
        <taxon>Corchorus</taxon>
    </lineage>
</organism>
<sequence>MEPVACYALDFLRCIMAFCILCAQTDSPAAPPRYVQSDATLGDKTMECDQYAPPLVTPVELLVSLLLLILSWPKLKRSIEDQIF</sequence>